<comment type="caution">
    <text evidence="2">The sequence shown here is derived from an EMBL/GenBank/DDBJ whole genome shotgun (WGS) entry which is preliminary data.</text>
</comment>
<keyword evidence="2" id="KW-0808">Transferase</keyword>
<dbReference type="InterPro" id="IPR013103">
    <property type="entry name" value="RVT_2"/>
</dbReference>
<reference evidence="2" key="1">
    <citation type="submission" date="2023-05" db="EMBL/GenBank/DDBJ databases">
        <title>Genome and transcriptome analyses reveal genes involved in the formation of fine ridges on petal epidermal cells in Hibiscus trionum.</title>
        <authorList>
            <person name="Koshimizu S."/>
            <person name="Masuda S."/>
            <person name="Ishii T."/>
            <person name="Shirasu K."/>
            <person name="Hoshino A."/>
            <person name="Arita M."/>
        </authorList>
    </citation>
    <scope>NUCLEOTIDE SEQUENCE</scope>
    <source>
        <strain evidence="2">Hamamatsu line</strain>
    </source>
</reference>
<dbReference type="InterPro" id="IPR043502">
    <property type="entry name" value="DNA/RNA_pol_sf"/>
</dbReference>
<organism evidence="2 3">
    <name type="scientific">Hibiscus trionum</name>
    <name type="common">Flower of an hour</name>
    <dbReference type="NCBI Taxonomy" id="183268"/>
    <lineage>
        <taxon>Eukaryota</taxon>
        <taxon>Viridiplantae</taxon>
        <taxon>Streptophyta</taxon>
        <taxon>Embryophyta</taxon>
        <taxon>Tracheophyta</taxon>
        <taxon>Spermatophyta</taxon>
        <taxon>Magnoliopsida</taxon>
        <taxon>eudicotyledons</taxon>
        <taxon>Gunneridae</taxon>
        <taxon>Pentapetalae</taxon>
        <taxon>rosids</taxon>
        <taxon>malvids</taxon>
        <taxon>Malvales</taxon>
        <taxon>Malvaceae</taxon>
        <taxon>Malvoideae</taxon>
        <taxon>Hibiscus</taxon>
    </lineage>
</organism>
<keyword evidence="2" id="KW-0418">Kinase</keyword>
<protein>
    <submittedName>
        <fullName evidence="2">Cysteine-rich RLK (RECEPTOR-like protein kinase) 8</fullName>
    </submittedName>
</protein>
<feature type="domain" description="Reverse transcriptase Ty1/copia-type" evidence="1">
    <location>
        <begin position="11"/>
        <end position="253"/>
    </location>
</feature>
<dbReference type="Pfam" id="PF07727">
    <property type="entry name" value="RVT_2"/>
    <property type="match status" value="1"/>
</dbReference>
<evidence type="ECO:0000313" key="3">
    <source>
        <dbReference type="Proteomes" id="UP001165190"/>
    </source>
</evidence>
<evidence type="ECO:0000259" key="1">
    <source>
        <dbReference type="Pfam" id="PF07727"/>
    </source>
</evidence>
<gene>
    <name evidence="2" type="ORF">HRI_005190000</name>
</gene>
<dbReference type="PANTHER" id="PTHR11439">
    <property type="entry name" value="GAG-POL-RELATED RETROTRANSPOSON"/>
    <property type="match status" value="1"/>
</dbReference>
<dbReference type="EMBL" id="BSYR01000077">
    <property type="protein sequence ID" value="GMJ15208.1"/>
    <property type="molecule type" value="Genomic_DNA"/>
</dbReference>
<keyword evidence="3" id="KW-1185">Reference proteome</keyword>
<proteinExistence type="predicted"/>
<dbReference type="SUPFAM" id="SSF56672">
    <property type="entry name" value="DNA/RNA polymerases"/>
    <property type="match status" value="1"/>
</dbReference>
<dbReference type="PANTHER" id="PTHR11439:SF511">
    <property type="match status" value="1"/>
</dbReference>
<evidence type="ECO:0000313" key="2">
    <source>
        <dbReference type="EMBL" id="GMJ15208.1"/>
    </source>
</evidence>
<accession>A0A9W7JL89</accession>
<name>A0A9W7JL89_HIBTR</name>
<dbReference type="GO" id="GO:0016301">
    <property type="term" value="F:kinase activity"/>
    <property type="evidence" value="ECO:0007669"/>
    <property type="project" value="UniProtKB-KW"/>
</dbReference>
<dbReference type="OrthoDB" id="996302at2759"/>
<sequence length="377" mass="42896">MKEEIQALEINNTWSLVPLPSGKVPIGCKWVFRVKYNSSGAVERYKARLVAKGYNQKAGVDYTETFSPVAKMVTVRTILALAAAHCWPLYQMDVYNAFLQGDLQEEVYMELPPGFRSQGESRVCRLRKSLYGLKQASRQWNMKLCEALLNAGYYQSRSDYSIFTKRKGDAMVIMLIYVDDLLITGNDSSLISELKLLLNQSFRMKDLGDLKFFLGFEVMRSKEGILLNQRKYAMELIEDLGLGGSKPASTPLEQNVKFTTAVYDKELELNVEDKLLEDVTIFQRLIGRLIYLTHTRPDIMFAVQNLSQFMHQPKESHMLAALRIVKYIKKNSSQGLLFEASNEKQITAYCDSDWASCPISRKSVTGYCIKIGKSLVS</sequence>
<dbReference type="AlphaFoldDB" id="A0A9W7JL89"/>
<dbReference type="Proteomes" id="UP001165190">
    <property type="component" value="Unassembled WGS sequence"/>
</dbReference>